<dbReference type="EMBL" id="KZ824267">
    <property type="protein sequence ID" value="RAL17432.1"/>
    <property type="molecule type" value="Genomic_DNA"/>
</dbReference>
<organism evidence="7 8">
    <name type="scientific">Aspergillus homomorphus (strain CBS 101889)</name>
    <dbReference type="NCBI Taxonomy" id="1450537"/>
    <lineage>
        <taxon>Eukaryota</taxon>
        <taxon>Fungi</taxon>
        <taxon>Dikarya</taxon>
        <taxon>Ascomycota</taxon>
        <taxon>Pezizomycotina</taxon>
        <taxon>Eurotiomycetes</taxon>
        <taxon>Eurotiomycetidae</taxon>
        <taxon>Eurotiales</taxon>
        <taxon>Aspergillaceae</taxon>
        <taxon>Aspergillus</taxon>
        <taxon>Aspergillus subgen. Circumdati</taxon>
    </lineage>
</organism>
<evidence type="ECO:0000313" key="7">
    <source>
        <dbReference type="EMBL" id="RAL17432.1"/>
    </source>
</evidence>
<keyword evidence="3" id="KW-0479">Metal-binding</keyword>
<evidence type="ECO:0000256" key="4">
    <source>
        <dbReference type="ARBA" id="ARBA00022833"/>
    </source>
</evidence>
<dbReference type="GO" id="GO:0046872">
    <property type="term" value="F:metal ion binding"/>
    <property type="evidence" value="ECO:0007669"/>
    <property type="project" value="UniProtKB-KW"/>
</dbReference>
<name>A0A395IB32_ASPHC</name>
<dbReference type="RefSeq" id="XP_025556586.1">
    <property type="nucleotide sequence ID" value="XM_025696113.1"/>
</dbReference>
<keyword evidence="8" id="KW-1185">Reference proteome</keyword>
<feature type="domain" description="Alcohol dehydrogenase-like C-terminal" evidence="6">
    <location>
        <begin position="104"/>
        <end position="216"/>
    </location>
</feature>
<gene>
    <name evidence="7" type="ORF">BO97DRAFT_409864</name>
</gene>
<dbReference type="PANTHER" id="PTHR43350:SF2">
    <property type="entry name" value="GROES-LIKE ZINC-BINDING ALCOHOL DEHYDROGENASE FAMILY PROTEIN"/>
    <property type="match status" value="1"/>
</dbReference>
<evidence type="ECO:0000256" key="3">
    <source>
        <dbReference type="ARBA" id="ARBA00022723"/>
    </source>
</evidence>
<evidence type="ECO:0000256" key="5">
    <source>
        <dbReference type="ARBA" id="ARBA00023002"/>
    </source>
</evidence>
<keyword evidence="4" id="KW-0862">Zinc</keyword>
<comment type="cofactor">
    <cofactor evidence="1">
        <name>Zn(2+)</name>
        <dbReference type="ChEBI" id="CHEBI:29105"/>
    </cofactor>
</comment>
<evidence type="ECO:0000313" key="8">
    <source>
        <dbReference type="Proteomes" id="UP000248961"/>
    </source>
</evidence>
<accession>A0A395IB32</accession>
<dbReference type="PANTHER" id="PTHR43350">
    <property type="entry name" value="NAD-DEPENDENT ALCOHOL DEHYDROGENASE"/>
    <property type="match status" value="1"/>
</dbReference>
<dbReference type="VEuPathDB" id="FungiDB:BO97DRAFT_409864"/>
<dbReference type="OrthoDB" id="1560166at2759"/>
<protein>
    <recommendedName>
        <fullName evidence="6">Alcohol dehydrogenase-like C-terminal domain-containing protein</fullName>
    </recommendedName>
</protein>
<evidence type="ECO:0000259" key="6">
    <source>
        <dbReference type="Pfam" id="PF00107"/>
    </source>
</evidence>
<dbReference type="Proteomes" id="UP000248961">
    <property type="component" value="Unassembled WGS sequence"/>
</dbReference>
<dbReference type="Gene3D" id="3.40.50.720">
    <property type="entry name" value="NAD(P)-binding Rossmann-like Domain"/>
    <property type="match status" value="1"/>
</dbReference>
<dbReference type="SUPFAM" id="SSF51735">
    <property type="entry name" value="NAD(P)-binding Rossmann-fold domains"/>
    <property type="match status" value="1"/>
</dbReference>
<comment type="similarity">
    <text evidence="2">Belongs to the zinc-containing alcohol dehydrogenase family.</text>
</comment>
<dbReference type="AlphaFoldDB" id="A0A395IB32"/>
<keyword evidence="5" id="KW-0560">Oxidoreductase</keyword>
<evidence type="ECO:0000256" key="2">
    <source>
        <dbReference type="ARBA" id="ARBA00008072"/>
    </source>
</evidence>
<dbReference type="GO" id="GO:0016491">
    <property type="term" value="F:oxidoreductase activity"/>
    <property type="evidence" value="ECO:0007669"/>
    <property type="project" value="UniProtKB-KW"/>
</dbReference>
<dbReference type="InterPro" id="IPR013149">
    <property type="entry name" value="ADH-like_C"/>
</dbReference>
<proteinExistence type="inferred from homology"/>
<dbReference type="InterPro" id="IPR036291">
    <property type="entry name" value="NAD(P)-bd_dom_sf"/>
</dbReference>
<sequence length="229" mass="24048">MASIQPTSHEPWSLTDPISLETDLHFAGLETDPGIHYPRVMGHESTGFDPINFEATSANRALWEEGPVSSLAPNTFGHFFWPYSFSSRTIVQEAAVVAVIGLGGVGLSAVMGAQISCCKTIISIARNKARLNLTLELAATHLVQIDPSADIGPVTQAVRALTGGSGSAAIPELVAEGICMAANKGRIVQLGTAPEATTISFQSMSSWLQASSIWGFLKEMTTGSSTACA</sequence>
<reference evidence="7 8" key="1">
    <citation type="submission" date="2018-02" db="EMBL/GenBank/DDBJ databases">
        <title>The genomes of Aspergillus section Nigri reveals drivers in fungal speciation.</title>
        <authorList>
            <consortium name="DOE Joint Genome Institute"/>
            <person name="Vesth T.C."/>
            <person name="Nybo J."/>
            <person name="Theobald S."/>
            <person name="Brandl J."/>
            <person name="Frisvad J.C."/>
            <person name="Nielsen K.F."/>
            <person name="Lyhne E.K."/>
            <person name="Kogle M.E."/>
            <person name="Kuo A."/>
            <person name="Riley R."/>
            <person name="Clum A."/>
            <person name="Nolan M."/>
            <person name="Lipzen A."/>
            <person name="Salamov A."/>
            <person name="Henrissat B."/>
            <person name="Wiebenga A."/>
            <person name="De vries R.P."/>
            <person name="Grigoriev I.V."/>
            <person name="Mortensen U.H."/>
            <person name="Andersen M.R."/>
            <person name="Baker S.E."/>
        </authorList>
    </citation>
    <scope>NUCLEOTIDE SEQUENCE [LARGE SCALE GENOMIC DNA]</scope>
    <source>
        <strain evidence="7 8">CBS 101889</strain>
    </source>
</reference>
<dbReference type="STRING" id="1450537.A0A395IB32"/>
<dbReference type="Pfam" id="PF00107">
    <property type="entry name" value="ADH_zinc_N"/>
    <property type="match status" value="1"/>
</dbReference>
<evidence type="ECO:0000256" key="1">
    <source>
        <dbReference type="ARBA" id="ARBA00001947"/>
    </source>
</evidence>
<dbReference type="GeneID" id="37200402"/>